<accession>A0ABS9ZUX0</accession>
<comment type="caution">
    <text evidence="2">The sequence shown here is derived from an EMBL/GenBank/DDBJ whole genome shotgun (WGS) entry which is preliminary data.</text>
</comment>
<dbReference type="RefSeq" id="WP_243357884.1">
    <property type="nucleotide sequence ID" value="NZ_JALGBH010000001.1"/>
</dbReference>
<protein>
    <recommendedName>
        <fullName evidence="4">GLPGLI family protein</fullName>
    </recommendedName>
</protein>
<reference evidence="2" key="1">
    <citation type="submission" date="2022-03" db="EMBL/GenBank/DDBJ databases">
        <authorList>
            <person name="Woo C.Y."/>
        </authorList>
    </citation>
    <scope>NUCLEOTIDE SEQUENCE</scope>
    <source>
        <strain evidence="2">CYS-01</strain>
    </source>
</reference>
<dbReference type="Proteomes" id="UP001165460">
    <property type="component" value="Unassembled WGS sequence"/>
</dbReference>
<dbReference type="EMBL" id="JALGBH010000001">
    <property type="protein sequence ID" value="MCJ0741368.1"/>
    <property type="molecule type" value="Genomic_DNA"/>
</dbReference>
<feature type="signal peptide" evidence="1">
    <location>
        <begin position="1"/>
        <end position="21"/>
    </location>
</feature>
<keyword evidence="3" id="KW-1185">Reference proteome</keyword>
<gene>
    <name evidence="2" type="ORF">MMF97_01515</name>
</gene>
<proteinExistence type="predicted"/>
<organism evidence="2 3">
    <name type="scientific">Pedobacter montanisoli</name>
    <dbReference type="NCBI Taxonomy" id="2923277"/>
    <lineage>
        <taxon>Bacteria</taxon>
        <taxon>Pseudomonadati</taxon>
        <taxon>Bacteroidota</taxon>
        <taxon>Sphingobacteriia</taxon>
        <taxon>Sphingobacteriales</taxon>
        <taxon>Sphingobacteriaceae</taxon>
        <taxon>Pedobacter</taxon>
    </lineage>
</organism>
<keyword evidence="1" id="KW-0732">Signal</keyword>
<evidence type="ECO:0000313" key="3">
    <source>
        <dbReference type="Proteomes" id="UP001165460"/>
    </source>
</evidence>
<evidence type="ECO:0008006" key="4">
    <source>
        <dbReference type="Google" id="ProtNLM"/>
    </source>
</evidence>
<feature type="chain" id="PRO_5046780420" description="GLPGLI family protein" evidence="1">
    <location>
        <begin position="22"/>
        <end position="241"/>
    </location>
</feature>
<sequence length="241" mass="27566">MNKKIFFLLVNICLMVTLSNAQITYERGYAILKDGTRINGLISRFDQDPWFNQRYILFKDSAEFASNPESKATKYKADDLQFYQLGNTSYDKIHFVDTENLQLKSLGTNDHMMERLSTGRINAHKFYSYPIDVEVFIGTAQELAEWISKNKSESLSGYKILITKDKDGKPKNAFNIDMLKYFEDTPEVSQKFKTGAYGNEPVGEKKGLAAKMISMAKKATFKPREAEAIVTAINDYNQRNP</sequence>
<evidence type="ECO:0000256" key="1">
    <source>
        <dbReference type="SAM" id="SignalP"/>
    </source>
</evidence>
<name>A0ABS9ZUX0_9SPHI</name>
<evidence type="ECO:0000313" key="2">
    <source>
        <dbReference type="EMBL" id="MCJ0741368.1"/>
    </source>
</evidence>